<keyword evidence="1" id="KW-0808">Transferase</keyword>
<dbReference type="GeneID" id="90542540"/>
<proteinExistence type="predicted"/>
<evidence type="ECO:0000313" key="2">
    <source>
        <dbReference type="Proteomes" id="UP001334084"/>
    </source>
</evidence>
<dbReference type="Pfam" id="PF08284">
    <property type="entry name" value="RVP_2"/>
    <property type="match status" value="1"/>
</dbReference>
<keyword evidence="1" id="KW-0695">RNA-directed DNA polymerase</keyword>
<dbReference type="AlphaFoldDB" id="A0AAX4JFI7"/>
<keyword evidence="2" id="KW-1185">Reference proteome</keyword>
<dbReference type="EMBL" id="CP142735">
    <property type="protein sequence ID" value="WUR04707.1"/>
    <property type="molecule type" value="Genomic_DNA"/>
</dbReference>
<dbReference type="Proteomes" id="UP001334084">
    <property type="component" value="Chromosome 10"/>
</dbReference>
<keyword evidence="1" id="KW-0548">Nucleotidyltransferase</keyword>
<accession>A0AAX4JFI7</accession>
<dbReference type="GO" id="GO:0003964">
    <property type="term" value="F:RNA-directed DNA polymerase activity"/>
    <property type="evidence" value="ECO:0007669"/>
    <property type="project" value="UniProtKB-KW"/>
</dbReference>
<dbReference type="InterPro" id="IPR021109">
    <property type="entry name" value="Peptidase_aspartic_dom_sf"/>
</dbReference>
<sequence length="78" mass="8812">MNLIPVQGVNLRAAFASTEIRNSVETKIKINDDDYRTALFVVEDLEGDIILGIDFMRKHNVQIDYGSQSVKIDNKTIT</sequence>
<dbReference type="Gene3D" id="2.40.70.10">
    <property type="entry name" value="Acid Proteases"/>
    <property type="match status" value="1"/>
</dbReference>
<gene>
    <name evidence="1" type="ORF">VNE69_10058</name>
</gene>
<organism evidence="1 2">
    <name type="scientific">Vairimorpha necatrix</name>
    <dbReference type="NCBI Taxonomy" id="6039"/>
    <lineage>
        <taxon>Eukaryota</taxon>
        <taxon>Fungi</taxon>
        <taxon>Fungi incertae sedis</taxon>
        <taxon>Microsporidia</taxon>
        <taxon>Nosematidae</taxon>
        <taxon>Vairimorpha</taxon>
    </lineage>
</organism>
<dbReference type="RefSeq" id="XP_065330852.1">
    <property type="nucleotide sequence ID" value="XM_065474780.1"/>
</dbReference>
<protein>
    <submittedName>
        <fullName evidence="1">Reverse transcriptase domain-containing protein</fullName>
    </submittedName>
</protein>
<reference evidence="1" key="1">
    <citation type="journal article" date="2024" name="BMC Genomics">
        <title>Functional annotation of a divergent genome using sequence and structure-based similarity.</title>
        <authorList>
            <person name="Svedberg D."/>
            <person name="Winiger R.R."/>
            <person name="Berg A."/>
            <person name="Sharma H."/>
            <person name="Tellgren-Roth C."/>
            <person name="Debrunner-Vossbrinck B.A."/>
            <person name="Vossbrinck C.R."/>
            <person name="Barandun J."/>
        </authorList>
    </citation>
    <scope>NUCLEOTIDE SEQUENCE</scope>
    <source>
        <strain evidence="1">Illinois isolate</strain>
    </source>
</reference>
<evidence type="ECO:0000313" key="1">
    <source>
        <dbReference type="EMBL" id="WUR04707.1"/>
    </source>
</evidence>
<dbReference type="KEGG" id="vnx:VNE69_10058"/>
<name>A0AAX4JFI7_9MICR</name>